<dbReference type="Pfam" id="PF02518">
    <property type="entry name" value="HATPase_c"/>
    <property type="match status" value="1"/>
</dbReference>
<dbReference type="PANTHER" id="PTHR24421">
    <property type="entry name" value="NITRATE/NITRITE SENSOR PROTEIN NARX-RELATED"/>
    <property type="match status" value="1"/>
</dbReference>
<dbReference type="InterPro" id="IPR003594">
    <property type="entry name" value="HATPase_dom"/>
</dbReference>
<evidence type="ECO:0000256" key="3">
    <source>
        <dbReference type="ARBA" id="ARBA00023012"/>
    </source>
</evidence>
<reference evidence="5" key="1">
    <citation type="submission" date="2022-05" db="EMBL/GenBank/DDBJ databases">
        <title>Jatrophihabitans sp. SB3-54 whole genome sequence.</title>
        <authorList>
            <person name="Suh M.K."/>
            <person name="Eom M.K."/>
            <person name="Kim J.S."/>
            <person name="Kim H.S."/>
            <person name="Do H.E."/>
            <person name="Shin Y.K."/>
            <person name="Lee J.-S."/>
        </authorList>
    </citation>
    <scope>NUCLEOTIDE SEQUENCE</scope>
    <source>
        <strain evidence="5">SB3-54</strain>
    </source>
</reference>
<organism evidence="5 6">
    <name type="scientific">Jatrophihabitans cynanchi</name>
    <dbReference type="NCBI Taxonomy" id="2944128"/>
    <lineage>
        <taxon>Bacteria</taxon>
        <taxon>Bacillati</taxon>
        <taxon>Actinomycetota</taxon>
        <taxon>Actinomycetes</taxon>
        <taxon>Jatrophihabitantales</taxon>
        <taxon>Jatrophihabitantaceae</taxon>
        <taxon>Jatrophihabitans</taxon>
    </lineage>
</organism>
<keyword evidence="3" id="KW-0902">Two-component regulatory system</keyword>
<dbReference type="EMBL" id="CP097463">
    <property type="protein sequence ID" value="WAX55601.1"/>
    <property type="molecule type" value="Genomic_DNA"/>
</dbReference>
<dbReference type="Gene3D" id="3.30.565.10">
    <property type="entry name" value="Histidine kinase-like ATPase, C-terminal domain"/>
    <property type="match status" value="1"/>
</dbReference>
<evidence type="ECO:0000313" key="6">
    <source>
        <dbReference type="Proteomes" id="UP001164693"/>
    </source>
</evidence>
<feature type="domain" description="Histidine kinase/HSP90-like ATPase" evidence="4">
    <location>
        <begin position="107"/>
        <end position="193"/>
    </location>
</feature>
<dbReference type="InterPro" id="IPR050482">
    <property type="entry name" value="Sensor_HK_TwoCompSys"/>
</dbReference>
<keyword evidence="5" id="KW-0547">Nucleotide-binding</keyword>
<dbReference type="SUPFAM" id="SSF55874">
    <property type="entry name" value="ATPase domain of HSP90 chaperone/DNA topoisomerase II/histidine kinase"/>
    <property type="match status" value="1"/>
</dbReference>
<keyword evidence="5" id="KW-0067">ATP-binding</keyword>
<sequence>MSEHEAIAQQLQEGVLTPLSAVAARLDSVMALTRDAQVQRRVGEAAAELERIAATLRGQLRELQRGASAGVRSRLRELVLDAGQRLGCSPRFDAGDELDELPELLAEDLAAVLGEALANVIKHAYAGTLAVTVRTDGGVLTLRVTDDGVGPNDEPTSGRGLADMQARAEARGGSFGIEPNDPLGARLTWSVPL</sequence>
<evidence type="ECO:0000256" key="2">
    <source>
        <dbReference type="ARBA" id="ARBA00022777"/>
    </source>
</evidence>
<evidence type="ECO:0000259" key="4">
    <source>
        <dbReference type="Pfam" id="PF02518"/>
    </source>
</evidence>
<keyword evidence="2" id="KW-0418">Kinase</keyword>
<keyword evidence="1" id="KW-0808">Transferase</keyword>
<dbReference type="PANTHER" id="PTHR24421:SF56">
    <property type="entry name" value="OXYGEN SENSOR HISTIDINE KINASE RESPONSE REGULATOR DOST"/>
    <property type="match status" value="1"/>
</dbReference>
<evidence type="ECO:0000313" key="5">
    <source>
        <dbReference type="EMBL" id="WAX55601.1"/>
    </source>
</evidence>
<dbReference type="Proteomes" id="UP001164693">
    <property type="component" value="Chromosome"/>
</dbReference>
<accession>A0ABY7JSQ2</accession>
<dbReference type="InterPro" id="IPR036890">
    <property type="entry name" value="HATPase_C_sf"/>
</dbReference>
<keyword evidence="6" id="KW-1185">Reference proteome</keyword>
<dbReference type="RefSeq" id="WP_269442119.1">
    <property type="nucleotide sequence ID" value="NZ_CP097463.1"/>
</dbReference>
<name>A0ABY7JSQ2_9ACTN</name>
<evidence type="ECO:0000256" key="1">
    <source>
        <dbReference type="ARBA" id="ARBA00022679"/>
    </source>
</evidence>
<protein>
    <submittedName>
        <fullName evidence="5">ATP-binding protein</fullName>
    </submittedName>
</protein>
<proteinExistence type="predicted"/>
<dbReference type="GO" id="GO:0005524">
    <property type="term" value="F:ATP binding"/>
    <property type="evidence" value="ECO:0007669"/>
    <property type="project" value="UniProtKB-KW"/>
</dbReference>
<gene>
    <name evidence="5" type="ORF">M6B22_13740</name>
</gene>
<dbReference type="CDD" id="cd16917">
    <property type="entry name" value="HATPase_UhpB-NarQ-NarX-like"/>
    <property type="match status" value="1"/>
</dbReference>